<dbReference type="EMBL" id="HF582854">
    <property type="protein sequence ID" value="CCQ36733.1"/>
    <property type="molecule type" value="Genomic_DNA"/>
</dbReference>
<dbReference type="AlphaFoldDB" id="M1Y2K4"/>
<name>M1Y2K4_NATM8</name>
<sequence length="159" mass="17552">MDRYWVTTGSTNAEAVVNPLAAACTEWEYVPNHIYLLSNPGVESHLDRVIDLVETIVEAYGGDTPTVECTSLESETNFQAIVDHFRDAIEAAKAADGEVVVDVTPGRKFMSAIAFQAGIRFEATKVCYLHVHSGKLFGRVYADLPRSATTLYDFREVFA</sequence>
<accession>M1Y2K4</accession>
<evidence type="ECO:0000313" key="1">
    <source>
        <dbReference type="EMBL" id="CCQ36733.1"/>
    </source>
</evidence>
<dbReference type="GeneID" id="14651377"/>
<evidence type="ECO:0008006" key="3">
    <source>
        <dbReference type="Google" id="ProtNLM"/>
    </source>
</evidence>
<dbReference type="HOGENOM" id="CLU_1718286_0_0_2"/>
<dbReference type="OrthoDB" id="258845at2157"/>
<dbReference type="KEGG" id="nmo:Nmlp_2574"/>
<gene>
    <name evidence="1" type="ordered locus">Nmlp_2574</name>
</gene>
<proteinExistence type="predicted"/>
<dbReference type="eggNOG" id="arCOG03847">
    <property type="taxonomic scope" value="Archaea"/>
</dbReference>
<organism evidence="1 2">
    <name type="scientific">Natronomonas moolapensis (strain DSM 18674 / CECT 7526 / JCM 14361 / 8.8.11)</name>
    <dbReference type="NCBI Taxonomy" id="268739"/>
    <lineage>
        <taxon>Archaea</taxon>
        <taxon>Methanobacteriati</taxon>
        <taxon>Methanobacteriota</taxon>
        <taxon>Stenosarchaea group</taxon>
        <taxon>Halobacteria</taxon>
        <taxon>Halobacteriales</taxon>
        <taxon>Natronomonadaceae</taxon>
        <taxon>Natronomonas</taxon>
    </lineage>
</organism>
<protein>
    <recommendedName>
        <fullName evidence="3">CRISPR-associated protein</fullName>
    </recommendedName>
</protein>
<dbReference type="SUPFAM" id="SSF52980">
    <property type="entry name" value="Restriction endonuclease-like"/>
    <property type="match status" value="1"/>
</dbReference>
<dbReference type="InterPro" id="IPR011335">
    <property type="entry name" value="Restrct_endonuc-II-like"/>
</dbReference>
<keyword evidence="2" id="KW-1185">Reference proteome</keyword>
<reference evidence="1 2" key="1">
    <citation type="journal article" date="2013" name="Genome Announc.">
        <title>Genome of the haloarchaeon Natronomonas moolapensis, a neutrophilic member of a previously haloalkaliphilic genus.</title>
        <authorList>
            <person name="Dyall-Smith M.L."/>
            <person name="Pfeiffer F."/>
            <person name="Oberwinkler T."/>
            <person name="Klee K."/>
            <person name="Rampp M."/>
            <person name="Palm P."/>
            <person name="Gross K."/>
            <person name="Schuster S.C."/>
            <person name="Oesterhelt D."/>
        </authorList>
    </citation>
    <scope>NUCLEOTIDE SEQUENCE [LARGE SCALE GENOMIC DNA]</scope>
    <source>
        <strain evidence="2">DSM 18674 / JCM 14361 / 8.8.11</strain>
    </source>
</reference>
<evidence type="ECO:0000313" key="2">
    <source>
        <dbReference type="Proteomes" id="UP000011867"/>
    </source>
</evidence>
<dbReference type="Proteomes" id="UP000011867">
    <property type="component" value="Chromosome"/>
</dbReference>
<dbReference type="Gene3D" id="3.40.50.10770">
    <property type="entry name" value="Hypothetical protein VC1899 like domain (Restriction endonuclease-like)"/>
    <property type="match status" value="1"/>
</dbReference>
<dbReference type="RefSeq" id="WP_015409513.1">
    <property type="nucleotide sequence ID" value="NC_020388.1"/>
</dbReference>